<reference evidence="1" key="1">
    <citation type="journal article" date="2014" name="Int. J. Syst. Evol. Microbiol.">
        <title>Complete genome sequence of Corynebacterium casei LMG S-19264T (=DSM 44701T), isolated from a smear-ripened cheese.</title>
        <authorList>
            <consortium name="US DOE Joint Genome Institute (JGI-PGF)"/>
            <person name="Walter F."/>
            <person name="Albersmeier A."/>
            <person name="Kalinowski J."/>
            <person name="Ruckert C."/>
        </authorList>
    </citation>
    <scope>NUCLEOTIDE SEQUENCE</scope>
    <source>
        <strain evidence="1">VKM Ac-1321</strain>
    </source>
</reference>
<evidence type="ECO:0000313" key="2">
    <source>
        <dbReference type="Proteomes" id="UP001143480"/>
    </source>
</evidence>
<keyword evidence="2" id="KW-1185">Reference proteome</keyword>
<comment type="caution">
    <text evidence="1">The sequence shown here is derived from an EMBL/GenBank/DDBJ whole genome shotgun (WGS) entry which is preliminary data.</text>
</comment>
<dbReference type="AlphaFoldDB" id="A0A9W6KPZ6"/>
<name>A0A9W6KPZ6_9ACTN</name>
<organism evidence="1 2">
    <name type="scientific">Dactylosporangium matsuzakiense</name>
    <dbReference type="NCBI Taxonomy" id="53360"/>
    <lineage>
        <taxon>Bacteria</taxon>
        <taxon>Bacillati</taxon>
        <taxon>Actinomycetota</taxon>
        <taxon>Actinomycetes</taxon>
        <taxon>Micromonosporales</taxon>
        <taxon>Micromonosporaceae</taxon>
        <taxon>Dactylosporangium</taxon>
    </lineage>
</organism>
<protein>
    <submittedName>
        <fullName evidence="1">Uncharacterized protein</fullName>
    </submittedName>
</protein>
<gene>
    <name evidence="1" type="ORF">GCM10017581_067270</name>
</gene>
<dbReference type="SUPFAM" id="SSF51004">
    <property type="entry name" value="C-terminal (heme d1) domain of cytochrome cd1-nitrite reductase"/>
    <property type="match status" value="1"/>
</dbReference>
<sequence>MVLVGYTVEAKDGQIGAIDRKTYDGRQVYVCAGDGSLLKVDVNTVERIDHRNHKIYLAVTRGELTAVDGAAPGAGRVRSR</sequence>
<accession>A0A9W6KPZ6</accession>
<evidence type="ECO:0000313" key="1">
    <source>
        <dbReference type="EMBL" id="GLL04980.1"/>
    </source>
</evidence>
<dbReference type="EMBL" id="BSFP01000051">
    <property type="protein sequence ID" value="GLL04980.1"/>
    <property type="molecule type" value="Genomic_DNA"/>
</dbReference>
<dbReference type="Proteomes" id="UP001143480">
    <property type="component" value="Unassembled WGS sequence"/>
</dbReference>
<proteinExistence type="predicted"/>
<dbReference type="InterPro" id="IPR011048">
    <property type="entry name" value="Haem_d1_sf"/>
</dbReference>
<reference evidence="1" key="2">
    <citation type="submission" date="2023-01" db="EMBL/GenBank/DDBJ databases">
        <authorList>
            <person name="Sun Q."/>
            <person name="Evtushenko L."/>
        </authorList>
    </citation>
    <scope>NUCLEOTIDE SEQUENCE</scope>
    <source>
        <strain evidence="1">VKM Ac-1321</strain>
    </source>
</reference>